<evidence type="ECO:0000256" key="1">
    <source>
        <dbReference type="SAM" id="MobiDB-lite"/>
    </source>
</evidence>
<feature type="compositionally biased region" description="Polar residues" evidence="1">
    <location>
        <begin position="18"/>
        <end position="44"/>
    </location>
</feature>
<protein>
    <submittedName>
        <fullName evidence="2">Uncharacterized protein</fullName>
    </submittedName>
</protein>
<reference evidence="2" key="2">
    <citation type="submission" date="2020-09" db="EMBL/GenBank/DDBJ databases">
        <authorList>
            <person name="Sun Q."/>
            <person name="Zhou Y."/>
        </authorList>
    </citation>
    <scope>NUCLEOTIDE SEQUENCE</scope>
    <source>
        <strain evidence="2">CGMCC 1.15519</strain>
    </source>
</reference>
<feature type="region of interest" description="Disordered" evidence="1">
    <location>
        <begin position="1"/>
        <end position="61"/>
    </location>
</feature>
<comment type="caution">
    <text evidence="2">The sequence shown here is derived from an EMBL/GenBank/DDBJ whole genome shotgun (WGS) entry which is preliminary data.</text>
</comment>
<reference evidence="2" key="1">
    <citation type="journal article" date="2014" name="Int. J. Syst. Evol. Microbiol.">
        <title>Complete genome sequence of Corynebacterium casei LMG S-19264T (=DSM 44701T), isolated from a smear-ripened cheese.</title>
        <authorList>
            <consortium name="US DOE Joint Genome Institute (JGI-PGF)"/>
            <person name="Walter F."/>
            <person name="Albersmeier A."/>
            <person name="Kalinowski J."/>
            <person name="Ruckert C."/>
        </authorList>
    </citation>
    <scope>NUCLEOTIDE SEQUENCE</scope>
    <source>
        <strain evidence="2">CGMCC 1.15519</strain>
    </source>
</reference>
<name>A0A917ECS6_9SPHN</name>
<gene>
    <name evidence="2" type="ORF">GCM10011529_31850</name>
</gene>
<organism evidence="2 3">
    <name type="scientific">Sandarakinorhabdus glacialis</name>
    <dbReference type="NCBI Taxonomy" id="1614636"/>
    <lineage>
        <taxon>Bacteria</taxon>
        <taxon>Pseudomonadati</taxon>
        <taxon>Pseudomonadota</taxon>
        <taxon>Alphaproteobacteria</taxon>
        <taxon>Sphingomonadales</taxon>
        <taxon>Sphingosinicellaceae</taxon>
        <taxon>Sandarakinorhabdus</taxon>
    </lineage>
</organism>
<dbReference type="RefSeq" id="WP_188764533.1">
    <property type="nucleotide sequence ID" value="NZ_BMJM01000037.1"/>
</dbReference>
<evidence type="ECO:0000313" key="3">
    <source>
        <dbReference type="Proteomes" id="UP000635071"/>
    </source>
</evidence>
<evidence type="ECO:0000313" key="2">
    <source>
        <dbReference type="EMBL" id="GGE22874.1"/>
    </source>
</evidence>
<dbReference type="EMBL" id="BMJM01000037">
    <property type="protein sequence ID" value="GGE22874.1"/>
    <property type="molecule type" value="Genomic_DNA"/>
</dbReference>
<accession>A0A917ECS6</accession>
<sequence>MSLSKVPVNPFVSVPPEQIQQPENKTSPQQMLNPLKQGANQTPLSGGWLTPKCPPADDRYL</sequence>
<dbReference type="Proteomes" id="UP000635071">
    <property type="component" value="Unassembled WGS sequence"/>
</dbReference>
<dbReference type="AlphaFoldDB" id="A0A917ECS6"/>
<proteinExistence type="predicted"/>
<keyword evidence="3" id="KW-1185">Reference proteome</keyword>